<evidence type="ECO:0000313" key="3">
    <source>
        <dbReference type="Proteomes" id="UP000471293"/>
    </source>
</evidence>
<dbReference type="Proteomes" id="UP000471293">
    <property type="component" value="Unassembled WGS sequence"/>
</dbReference>
<dbReference type="InterPro" id="IPR013422">
    <property type="entry name" value="CRISPR-assoc_prot_Cas5_N"/>
</dbReference>
<reference evidence="2 3" key="1">
    <citation type="submission" date="2020-01" db="EMBL/GenBank/DDBJ databases">
        <title>Insect and environment-associated Actinomycetes.</title>
        <authorList>
            <person name="Currrie C."/>
            <person name="Chevrette M."/>
            <person name="Carlson C."/>
            <person name="Stubbendieck R."/>
            <person name="Wendt-Pienkowski E."/>
        </authorList>
    </citation>
    <scope>NUCLEOTIDE SEQUENCE [LARGE SCALE GENOMIC DNA]</scope>
    <source>
        <strain evidence="2 3">SID11342</strain>
    </source>
</reference>
<dbReference type="RefSeq" id="WP_164343575.1">
    <property type="nucleotide sequence ID" value="NZ_JAAGLQ010000171.1"/>
</dbReference>
<dbReference type="InterPro" id="IPR010147">
    <property type="entry name" value="CRISPR-assoc_prot_CasD"/>
</dbReference>
<dbReference type="EMBL" id="JAAGLQ010000171">
    <property type="protein sequence ID" value="NEA15570.1"/>
    <property type="molecule type" value="Genomic_DNA"/>
</dbReference>
<dbReference type="CDD" id="cd09645">
    <property type="entry name" value="Cas5_I-E"/>
    <property type="match status" value="1"/>
</dbReference>
<organism evidence="2 3">
    <name type="scientific">Streptomyces halstedii</name>
    <dbReference type="NCBI Taxonomy" id="1944"/>
    <lineage>
        <taxon>Bacteria</taxon>
        <taxon>Bacillati</taxon>
        <taxon>Actinomycetota</taxon>
        <taxon>Actinomycetes</taxon>
        <taxon>Kitasatosporales</taxon>
        <taxon>Streptomycetaceae</taxon>
        <taxon>Streptomyces</taxon>
    </lineage>
</organism>
<evidence type="ECO:0000313" key="2">
    <source>
        <dbReference type="EMBL" id="NEA15570.1"/>
    </source>
</evidence>
<dbReference type="InterPro" id="IPR021124">
    <property type="entry name" value="CRISPR-assoc_prot_Cas5"/>
</dbReference>
<evidence type="ECO:0000256" key="1">
    <source>
        <dbReference type="ARBA" id="ARBA00023118"/>
    </source>
</evidence>
<comment type="caution">
    <text evidence="2">The sequence shown here is derived from an EMBL/GenBank/DDBJ whole genome shotgun (WGS) entry which is preliminary data.</text>
</comment>
<proteinExistence type="predicted"/>
<protein>
    <submittedName>
        <fullName evidence="2">Type I-E CRISPR-associated protein Cas5/CasD</fullName>
    </submittedName>
</protein>
<dbReference type="NCBIfam" id="TIGR01868">
    <property type="entry name" value="casD_Cas5e"/>
    <property type="match status" value="1"/>
</dbReference>
<accession>A0A6N9TVN6</accession>
<keyword evidence="1" id="KW-0051">Antiviral defense</keyword>
<dbReference type="GO" id="GO:0003723">
    <property type="term" value="F:RNA binding"/>
    <property type="evidence" value="ECO:0007669"/>
    <property type="project" value="InterPro"/>
</dbReference>
<dbReference type="GO" id="GO:0051607">
    <property type="term" value="P:defense response to virus"/>
    <property type="evidence" value="ECO:0007669"/>
    <property type="project" value="UniProtKB-KW"/>
</dbReference>
<dbReference type="GO" id="GO:0043571">
    <property type="term" value="P:maintenance of CRISPR repeat elements"/>
    <property type="evidence" value="ECO:0007669"/>
    <property type="project" value="InterPro"/>
</dbReference>
<sequence length="291" mass="31691">MNHVLLVRLAAPLQSWGVAGRFWRRDTHSRPTKSGVIGMCAAALGLPREPPPDDPGSDPLAELAPLLFGVRADRPGTPVRDYHTVGAGRYPLRPRDLVTDHRRAAAAAASVDTSSGSAFGHHELEGWYGAPKRITADPRSGALVSAEIRRKALITERWYLADAAFLVGLQHTEKALLERIAHALEHPKRLLWLGRKSCPPSGQLALGIRPGTLAEAFGAVALLPAPSEAPGPARDDRPWAWIESRQPVPGTGPVMDQPVAFHPMGPRHAARWETRTRVTVDPHARDWDIIL</sequence>
<dbReference type="AlphaFoldDB" id="A0A6N9TVN6"/>
<gene>
    <name evidence="2" type="primary">cas5e</name>
    <name evidence="2" type="ORF">G3I29_08485</name>
</gene>
<dbReference type="Gene3D" id="3.30.70.2660">
    <property type="match status" value="1"/>
</dbReference>
<dbReference type="Pfam" id="PF09704">
    <property type="entry name" value="Cas_Cas5d"/>
    <property type="match status" value="1"/>
</dbReference>
<name>A0A6N9TVN6_STRHA</name>
<dbReference type="NCBIfam" id="TIGR02593">
    <property type="entry name" value="CRISPR_cas5"/>
    <property type="match status" value="1"/>
</dbReference>